<evidence type="ECO:0000313" key="1">
    <source>
        <dbReference type="EMBL" id="GIF96969.1"/>
    </source>
</evidence>
<evidence type="ECO:0000313" key="2">
    <source>
        <dbReference type="Proteomes" id="UP000659904"/>
    </source>
</evidence>
<reference evidence="1 2" key="1">
    <citation type="submission" date="2021-01" db="EMBL/GenBank/DDBJ databases">
        <title>Whole genome shotgun sequence of Catellatospora citrea NBRC 14495.</title>
        <authorList>
            <person name="Komaki H."/>
            <person name="Tamura T."/>
        </authorList>
    </citation>
    <scope>NUCLEOTIDE SEQUENCE [LARGE SCALE GENOMIC DNA]</scope>
    <source>
        <strain evidence="1 2">NBRC 14495</strain>
    </source>
</reference>
<comment type="caution">
    <text evidence="1">The sequence shown here is derived from an EMBL/GenBank/DDBJ whole genome shotgun (WGS) entry which is preliminary data.</text>
</comment>
<dbReference type="Proteomes" id="UP000659904">
    <property type="component" value="Unassembled WGS sequence"/>
</dbReference>
<protein>
    <submittedName>
        <fullName evidence="1">Uncharacterized protein</fullName>
    </submittedName>
</protein>
<dbReference type="EMBL" id="BONH01000007">
    <property type="protein sequence ID" value="GIF96969.1"/>
    <property type="molecule type" value="Genomic_DNA"/>
</dbReference>
<proteinExistence type="predicted"/>
<organism evidence="1 2">
    <name type="scientific">Catellatospora citrea</name>
    <dbReference type="NCBI Taxonomy" id="53366"/>
    <lineage>
        <taxon>Bacteria</taxon>
        <taxon>Bacillati</taxon>
        <taxon>Actinomycetota</taxon>
        <taxon>Actinomycetes</taxon>
        <taxon>Micromonosporales</taxon>
        <taxon>Micromonosporaceae</taxon>
        <taxon>Catellatospora</taxon>
    </lineage>
</organism>
<dbReference type="RefSeq" id="WP_120314844.1">
    <property type="nucleotide sequence ID" value="NZ_BONH01000007.1"/>
</dbReference>
<name>A0A8J3KKK8_9ACTN</name>
<accession>A0A8J3KKK8</accession>
<dbReference type="AlphaFoldDB" id="A0A8J3KKK8"/>
<gene>
    <name evidence="1" type="ORF">Cci01nite_20630</name>
</gene>
<sequence length="294" mass="32233">MTYPAWTGQSPTARIVGHGPFPTGPLIEPPAEPHQPHAHLPWIEDRNTRVVAEGTTNVAVPLVAGALGAQGAIDRADGALRIYLRRVAAFCLGPQHHAVADRLLPDGTTTAAPIAAVLAALPHQLPGWQPLVDAVLSATAAPAQRVWSRERATQHAAHLNRLRGQVSAFLLANYRALPSPPDVGTVQGWFRWSVRAAHDQQWKRYDDYLRSVAAFCEPRLPMQQPATELAQRSFDLAQPIWQAEAIRQEAAARLALHLSPADLSAWANHHLTQLRPELARLHQAVLYLHSLQLI</sequence>
<keyword evidence="2" id="KW-1185">Reference proteome</keyword>